<dbReference type="OrthoDB" id="1163600at2"/>
<reference evidence="1 2" key="1">
    <citation type="submission" date="2018-01" db="EMBL/GenBank/DDBJ databases">
        <title>Complete genome sequence of Flavivirga eckloniae ECD14 isolated from seaweed Ecklonia cava.</title>
        <authorList>
            <person name="Lee J.H."/>
            <person name="Baik K.S."/>
            <person name="Seong C.N."/>
        </authorList>
    </citation>
    <scope>NUCLEOTIDE SEQUENCE [LARGE SCALE GENOMIC DNA]</scope>
    <source>
        <strain evidence="1 2">ECD14</strain>
    </source>
</reference>
<dbReference type="AlphaFoldDB" id="A0A2K9PKQ9"/>
<gene>
    <name evidence="1" type="ORF">C1H87_02505</name>
</gene>
<dbReference type="RefSeq" id="WP_102754304.1">
    <property type="nucleotide sequence ID" value="NZ_CP025791.1"/>
</dbReference>
<dbReference type="Proteomes" id="UP000235826">
    <property type="component" value="Chromosome"/>
</dbReference>
<sequence>MKTVIIIVLILIIFLGYLVFSGKKRIKEDEENIKLLTIENYILLRDSPHADALSKYKILKQEDKLRFTTQNGYTLFWLELHAETPHGVKLRGLDGYGIRDREFLKYTANLIRKITQVK</sequence>
<dbReference type="EMBL" id="CP025791">
    <property type="protein sequence ID" value="AUP77644.1"/>
    <property type="molecule type" value="Genomic_DNA"/>
</dbReference>
<organism evidence="1 2">
    <name type="scientific">Flavivirga eckloniae</name>
    <dbReference type="NCBI Taxonomy" id="1803846"/>
    <lineage>
        <taxon>Bacteria</taxon>
        <taxon>Pseudomonadati</taxon>
        <taxon>Bacteroidota</taxon>
        <taxon>Flavobacteriia</taxon>
        <taxon>Flavobacteriales</taxon>
        <taxon>Flavobacteriaceae</taxon>
        <taxon>Flavivirga</taxon>
    </lineage>
</organism>
<dbReference type="KEGG" id="fek:C1H87_02505"/>
<proteinExistence type="predicted"/>
<keyword evidence="2" id="KW-1185">Reference proteome</keyword>
<accession>A0A2K9PKQ9</accession>
<evidence type="ECO:0000313" key="2">
    <source>
        <dbReference type="Proteomes" id="UP000235826"/>
    </source>
</evidence>
<evidence type="ECO:0000313" key="1">
    <source>
        <dbReference type="EMBL" id="AUP77644.1"/>
    </source>
</evidence>
<protein>
    <submittedName>
        <fullName evidence="1">Uncharacterized protein</fullName>
    </submittedName>
</protein>
<name>A0A2K9PKQ9_9FLAO</name>